<proteinExistence type="predicted"/>
<gene>
    <name evidence="1" type="ORF">GOB84_11170</name>
</gene>
<sequence length="75" mass="8150">MGHNYARPATSEQRLARVLSRIPADWAISIERGASSDTWRAITHAPDQTGEWGEATPGPVEALEAAWRLNRGPAA</sequence>
<reference evidence="1 2" key="1">
    <citation type="journal article" date="2020" name="Int. J. Syst. Evol. Microbiol.">
        <title>Novel acetic acid bacteria from cider fermentations: Acetobacter conturbans sp. nov. and Acetobacter fallax sp. nov.</title>
        <authorList>
            <person name="Sombolestani A.S."/>
            <person name="Cleenwerck I."/>
            <person name="Cnockaert M."/>
            <person name="Borremans W."/>
            <person name="Wieme A.D."/>
            <person name="De Vuyst L."/>
            <person name="Vandamme P."/>
        </authorList>
    </citation>
    <scope>NUCLEOTIDE SEQUENCE [LARGE SCALE GENOMIC DNA]</scope>
    <source>
        <strain evidence="1 2">LMG 1637</strain>
    </source>
</reference>
<dbReference type="Proteomes" id="UP000615326">
    <property type="component" value="Unassembled WGS sequence"/>
</dbReference>
<accession>A0ABX0K9P7</accession>
<protein>
    <submittedName>
        <fullName evidence="1">Uncharacterized protein</fullName>
    </submittedName>
</protein>
<evidence type="ECO:0000313" key="1">
    <source>
        <dbReference type="EMBL" id="NHO33109.1"/>
    </source>
</evidence>
<keyword evidence="2" id="KW-1185">Reference proteome</keyword>
<dbReference type="EMBL" id="WOSW01000021">
    <property type="protein sequence ID" value="NHO33109.1"/>
    <property type="molecule type" value="Genomic_DNA"/>
</dbReference>
<organism evidence="1 2">
    <name type="scientific">Acetobacter fallax</name>
    <dbReference type="NCBI Taxonomy" id="1737473"/>
    <lineage>
        <taxon>Bacteria</taxon>
        <taxon>Pseudomonadati</taxon>
        <taxon>Pseudomonadota</taxon>
        <taxon>Alphaproteobacteria</taxon>
        <taxon>Acetobacterales</taxon>
        <taxon>Acetobacteraceae</taxon>
        <taxon>Acetobacter</taxon>
    </lineage>
</organism>
<comment type="caution">
    <text evidence="1">The sequence shown here is derived from an EMBL/GenBank/DDBJ whole genome shotgun (WGS) entry which is preliminary data.</text>
</comment>
<name>A0ABX0K9P7_9PROT</name>
<dbReference type="RefSeq" id="WP_173577636.1">
    <property type="nucleotide sequence ID" value="NZ_WOSW01000021.1"/>
</dbReference>
<evidence type="ECO:0000313" key="2">
    <source>
        <dbReference type="Proteomes" id="UP000615326"/>
    </source>
</evidence>